<reference evidence="1 2" key="1">
    <citation type="journal article" date="2012" name="Int. J. Syst. Evol. Microbiol.">
        <title>Flammeovirga pacifica sp. nov., isolated from deep-sea sediment.</title>
        <authorList>
            <person name="Xu H."/>
            <person name="Fu Y."/>
            <person name="Yang N."/>
            <person name="Ding Z."/>
            <person name="Lai Q."/>
            <person name="Zeng R."/>
        </authorList>
    </citation>
    <scope>NUCLEOTIDE SEQUENCE [LARGE SCALE GENOMIC DNA]</scope>
    <source>
        <strain evidence="2">DSM 24597 / LMG 26175 / WPAGA1</strain>
    </source>
</reference>
<protein>
    <submittedName>
        <fullName evidence="1">Uncharacterized protein</fullName>
    </submittedName>
</protein>
<dbReference type="AlphaFoldDB" id="A0A1S1YV72"/>
<dbReference type="Proteomes" id="UP000179797">
    <property type="component" value="Unassembled WGS sequence"/>
</dbReference>
<organism evidence="1 2">
    <name type="scientific">Flammeovirga pacifica</name>
    <dbReference type="NCBI Taxonomy" id="915059"/>
    <lineage>
        <taxon>Bacteria</taxon>
        <taxon>Pseudomonadati</taxon>
        <taxon>Bacteroidota</taxon>
        <taxon>Cytophagia</taxon>
        <taxon>Cytophagales</taxon>
        <taxon>Flammeovirgaceae</taxon>
        <taxon>Flammeovirga</taxon>
    </lineage>
</organism>
<sequence>MYQYWYIKRSLQPYLSPFEKRNDGSLSKKDFDKIRKYYGLAVTGILGESLCVLRGKGMTSKERHTSTFQASITGLIDDYFDEYGMTKERMQSFYMNPDTYNAQNDAEQLGLILLKESFKYHPDTNSLVKLMHEVNQAQADSLLQEKGNLTTQQLKNLTLFKGGSSFLYFRSAFHHQITDKEKEALYLLGGITQFSNDIFDVYKDREAAVQTLLTSTRSIREVRLYYNQLIQEFKSKLEGLPYKNVSKRKFFMQYSLMVFSRCFVCLDQLESLEKTTDGAFQLHHYKREELICDMEKIGNLWKSLVYAVTI</sequence>
<name>A0A1S1YV72_FLAPC</name>
<proteinExistence type="predicted"/>
<evidence type="ECO:0000313" key="1">
    <source>
        <dbReference type="EMBL" id="OHX64924.1"/>
    </source>
</evidence>
<comment type="caution">
    <text evidence="1">The sequence shown here is derived from an EMBL/GenBank/DDBJ whole genome shotgun (WGS) entry which is preliminary data.</text>
</comment>
<dbReference type="CDD" id="cd00385">
    <property type="entry name" value="Isoprenoid_Biosyn_C1"/>
    <property type="match status" value="1"/>
</dbReference>
<dbReference type="EMBL" id="JRYR02000001">
    <property type="protein sequence ID" value="OHX64924.1"/>
    <property type="molecule type" value="Genomic_DNA"/>
</dbReference>
<accession>A0A1S1YV72</accession>
<evidence type="ECO:0000313" key="2">
    <source>
        <dbReference type="Proteomes" id="UP000179797"/>
    </source>
</evidence>
<gene>
    <name evidence="1" type="ORF">NH26_00465</name>
</gene>
<keyword evidence="2" id="KW-1185">Reference proteome</keyword>